<organism evidence="3 4">
    <name type="scientific">Acrocarpospora macrocephala</name>
    <dbReference type="NCBI Taxonomy" id="150177"/>
    <lineage>
        <taxon>Bacteria</taxon>
        <taxon>Bacillati</taxon>
        <taxon>Actinomycetota</taxon>
        <taxon>Actinomycetes</taxon>
        <taxon>Streptosporangiales</taxon>
        <taxon>Streptosporangiaceae</taxon>
        <taxon>Acrocarpospora</taxon>
    </lineage>
</organism>
<dbReference type="InterPro" id="IPR011256">
    <property type="entry name" value="Reg_factor_effector_dom_sf"/>
</dbReference>
<dbReference type="InterPro" id="IPR010499">
    <property type="entry name" value="AraC_E-bd"/>
</dbReference>
<dbReference type="RefSeq" id="WP_155356540.1">
    <property type="nucleotide sequence ID" value="NZ_BAAAHL010000018.1"/>
</dbReference>
<dbReference type="GO" id="GO:0003700">
    <property type="term" value="F:DNA-binding transcription factor activity"/>
    <property type="evidence" value="ECO:0007669"/>
    <property type="project" value="InterPro"/>
</dbReference>
<name>A0A5M3WRM6_9ACTN</name>
<dbReference type="SUPFAM" id="SSF46955">
    <property type="entry name" value="Putative DNA-binding domain"/>
    <property type="match status" value="1"/>
</dbReference>
<dbReference type="Gene3D" id="3.20.80.10">
    <property type="entry name" value="Regulatory factor, effector binding domain"/>
    <property type="match status" value="1"/>
</dbReference>
<dbReference type="Proteomes" id="UP000331127">
    <property type="component" value="Unassembled WGS sequence"/>
</dbReference>
<protein>
    <submittedName>
        <fullName evidence="3">MerR family transcriptional regulator</fullName>
    </submittedName>
</protein>
<comment type="caution">
    <text evidence="3">The sequence shown here is derived from an EMBL/GenBank/DDBJ whole genome shotgun (WGS) entry which is preliminary data.</text>
</comment>
<dbReference type="InterPro" id="IPR000551">
    <property type="entry name" value="MerR-type_HTH_dom"/>
</dbReference>
<evidence type="ECO:0000256" key="1">
    <source>
        <dbReference type="ARBA" id="ARBA00023125"/>
    </source>
</evidence>
<evidence type="ECO:0000313" key="4">
    <source>
        <dbReference type="Proteomes" id="UP000331127"/>
    </source>
</evidence>
<dbReference type="PROSITE" id="PS50937">
    <property type="entry name" value="HTH_MERR_2"/>
    <property type="match status" value="1"/>
</dbReference>
<dbReference type="InterPro" id="IPR009061">
    <property type="entry name" value="DNA-bd_dom_put_sf"/>
</dbReference>
<proteinExistence type="predicted"/>
<dbReference type="AlphaFoldDB" id="A0A5M3WRM6"/>
<dbReference type="SMART" id="SM00871">
    <property type="entry name" value="AraC_E_bind"/>
    <property type="match status" value="1"/>
</dbReference>
<dbReference type="Pfam" id="PF06445">
    <property type="entry name" value="GyrI-like"/>
    <property type="match status" value="1"/>
</dbReference>
<dbReference type="CDD" id="cd01107">
    <property type="entry name" value="HTH_BmrR"/>
    <property type="match status" value="1"/>
</dbReference>
<dbReference type="EMBL" id="BLAE01000027">
    <property type="protein sequence ID" value="GES11156.1"/>
    <property type="molecule type" value="Genomic_DNA"/>
</dbReference>
<dbReference type="SUPFAM" id="SSF55136">
    <property type="entry name" value="Probable bacterial effector-binding domain"/>
    <property type="match status" value="1"/>
</dbReference>
<dbReference type="InterPro" id="IPR029442">
    <property type="entry name" value="GyrI-like"/>
</dbReference>
<evidence type="ECO:0000259" key="2">
    <source>
        <dbReference type="PROSITE" id="PS50937"/>
    </source>
</evidence>
<feature type="domain" description="HTH merR-type" evidence="2">
    <location>
        <begin position="4"/>
        <end position="74"/>
    </location>
</feature>
<accession>A0A5M3WRM6</accession>
<dbReference type="Gene3D" id="1.10.1660.10">
    <property type="match status" value="1"/>
</dbReference>
<reference evidence="3 4" key="1">
    <citation type="submission" date="2019-10" db="EMBL/GenBank/DDBJ databases">
        <title>Whole genome shotgun sequence of Acrocarpospora macrocephala NBRC 16266.</title>
        <authorList>
            <person name="Ichikawa N."/>
            <person name="Kimura A."/>
            <person name="Kitahashi Y."/>
            <person name="Komaki H."/>
            <person name="Oguchi A."/>
        </authorList>
    </citation>
    <scope>NUCLEOTIDE SEQUENCE [LARGE SCALE GENOMIC DNA]</scope>
    <source>
        <strain evidence="3 4">NBRC 16266</strain>
    </source>
</reference>
<evidence type="ECO:0000313" key="3">
    <source>
        <dbReference type="EMBL" id="GES11156.1"/>
    </source>
</evidence>
<dbReference type="InterPro" id="IPR047057">
    <property type="entry name" value="MerR_fam"/>
</dbReference>
<gene>
    <name evidence="3" type="ORF">Amac_047530</name>
</gene>
<dbReference type="Pfam" id="PF13411">
    <property type="entry name" value="MerR_1"/>
    <property type="match status" value="1"/>
</dbReference>
<dbReference type="SMART" id="SM00422">
    <property type="entry name" value="HTH_MERR"/>
    <property type="match status" value="1"/>
</dbReference>
<dbReference type="PANTHER" id="PTHR30204">
    <property type="entry name" value="REDOX-CYCLING DRUG-SENSING TRANSCRIPTIONAL ACTIVATOR SOXR"/>
    <property type="match status" value="1"/>
</dbReference>
<keyword evidence="1" id="KW-0238">DNA-binding</keyword>
<sequence>MWVRLTIGDFSRMTHLSVKALRHYHDMGVLEPAEVDPVSSYRFYTPSQVPTAQVIRRLRDLGMPLDEIKEVLQAADVESRNRVMVAHLQRMESQLAQAQSVVASLRSLLERPPAPIAVEHRSVGPVRALAISEHVSMPELDAWWDGAFRELDAALVAAVVSPAGPRAALYSAEYFAFEAGGEVVAYIPITDEVSAGGRTRMLEIPPAELAVAVHKGDFGSLDQTYGALGTYVAEREIGVDGPIREHYLVTAFDTDDESRHLTEVGWPIFRTTRA</sequence>
<dbReference type="GO" id="GO:0003677">
    <property type="term" value="F:DNA binding"/>
    <property type="evidence" value="ECO:0007669"/>
    <property type="project" value="UniProtKB-KW"/>
</dbReference>
<dbReference type="OrthoDB" id="7849865at2"/>
<dbReference type="PANTHER" id="PTHR30204:SF97">
    <property type="entry name" value="MERR FAMILY REGULATORY PROTEIN"/>
    <property type="match status" value="1"/>
</dbReference>
<keyword evidence="4" id="KW-1185">Reference proteome</keyword>